<dbReference type="PANTHER" id="PTHR21356">
    <property type="entry name" value="ARMADILLO REPEAT CONTAINING 2"/>
    <property type="match status" value="1"/>
</dbReference>
<dbReference type="GO" id="GO:0044782">
    <property type="term" value="P:cilium organization"/>
    <property type="evidence" value="ECO:0007669"/>
    <property type="project" value="TreeGrafter"/>
</dbReference>
<organism evidence="1 2">
    <name type="scientific">Parthenolecanium corni</name>
    <dbReference type="NCBI Taxonomy" id="536013"/>
    <lineage>
        <taxon>Eukaryota</taxon>
        <taxon>Metazoa</taxon>
        <taxon>Ecdysozoa</taxon>
        <taxon>Arthropoda</taxon>
        <taxon>Hexapoda</taxon>
        <taxon>Insecta</taxon>
        <taxon>Pterygota</taxon>
        <taxon>Neoptera</taxon>
        <taxon>Paraneoptera</taxon>
        <taxon>Hemiptera</taxon>
        <taxon>Sternorrhyncha</taxon>
        <taxon>Coccoidea</taxon>
        <taxon>Coccidae</taxon>
        <taxon>Parthenolecanium</taxon>
    </lineage>
</organism>
<dbReference type="InterPro" id="IPR038905">
    <property type="entry name" value="ARMC2"/>
</dbReference>
<dbReference type="Proteomes" id="UP001367676">
    <property type="component" value="Unassembled WGS sequence"/>
</dbReference>
<proteinExistence type="predicted"/>
<dbReference type="SUPFAM" id="SSF48371">
    <property type="entry name" value="ARM repeat"/>
    <property type="match status" value="2"/>
</dbReference>
<dbReference type="InterPro" id="IPR011989">
    <property type="entry name" value="ARM-like"/>
</dbReference>
<gene>
    <name evidence="1" type="ORF">V9T40_007055</name>
</gene>
<accession>A0AAN9TUL4</accession>
<dbReference type="Gene3D" id="1.25.10.10">
    <property type="entry name" value="Leucine-rich Repeat Variant"/>
    <property type="match status" value="2"/>
</dbReference>
<evidence type="ECO:0000313" key="1">
    <source>
        <dbReference type="EMBL" id="KAK7605197.1"/>
    </source>
</evidence>
<dbReference type="InterPro" id="IPR016024">
    <property type="entry name" value="ARM-type_fold"/>
</dbReference>
<keyword evidence="2" id="KW-1185">Reference proteome</keyword>
<comment type="caution">
    <text evidence="1">The sequence shown here is derived from an EMBL/GenBank/DDBJ whole genome shotgun (WGS) entry which is preliminary data.</text>
</comment>
<name>A0AAN9TUL4_9HEMI</name>
<dbReference type="PANTHER" id="PTHR21356:SF1">
    <property type="entry name" value="ARMADILLO REPEAT-CONTAINING PROTEIN 2"/>
    <property type="match status" value="1"/>
</dbReference>
<sequence>MASKTLLQACDINLYWLDEEKSIQENKINEARAILKSVDKDTVQSVLAAINKLTLKGYDDGDMIALLNKLYTCLQDEQQIQFSSDQHLAKNLILKTVFNFIDSPNEMLLLHIVQIILLVSAFVNSLGLATPDEDSEALIYGYGALKFLMMNSSILQCALDNGILQLMSLHLKMVNLCKTENSNFPEPVSHVLFQLTGCLRNVANDESTHTIFVTSGTLTAISKTMKLFICDIDLVVNVARIMSILSLNEECCEVIVDNDSLHTLLQICKKYPGREDIIVRIMYVLGNTVANSERARFQLFTSPENTLEVILNLLQFYVEADLKVSLENTFNKFHLLSVEDVFVKIIRVIANMCIDENVGVSLVSTNDSMPKMNEFLDCLLTILRRKTIHESEELVLSILNTLNNLSYYSLPNTKRPFGNRCLYICEALNSLMATRHEECVLEVGRVYGNLSRSTVVRKYLLETGALNYVIDWLDSDDKDLLLVTTGILINMMVEKEARKFLRHTKGIEKLIENLKHHAHEDWHLSSLMCQVLWNFSIEEDDLFAILGNQLAQNLLNVLIDLLDEDRFFSNFNDHSKNLEYKLWEEFSTVATNILEKMEAHNNSE</sequence>
<dbReference type="EMBL" id="JBBCAQ010000002">
    <property type="protein sequence ID" value="KAK7605197.1"/>
    <property type="molecule type" value="Genomic_DNA"/>
</dbReference>
<dbReference type="AlphaFoldDB" id="A0AAN9TUL4"/>
<evidence type="ECO:0000313" key="2">
    <source>
        <dbReference type="Proteomes" id="UP001367676"/>
    </source>
</evidence>
<evidence type="ECO:0008006" key="3">
    <source>
        <dbReference type="Google" id="ProtNLM"/>
    </source>
</evidence>
<protein>
    <recommendedName>
        <fullName evidence="3">Armadillo repeat-containing protein 2</fullName>
    </recommendedName>
</protein>
<reference evidence="1 2" key="1">
    <citation type="submission" date="2024-03" db="EMBL/GenBank/DDBJ databases">
        <title>Adaptation during the transition from Ophiocordyceps entomopathogen to insect associate is accompanied by gene loss and intensified selection.</title>
        <authorList>
            <person name="Ward C.M."/>
            <person name="Onetto C.A."/>
            <person name="Borneman A.R."/>
        </authorList>
    </citation>
    <scope>NUCLEOTIDE SEQUENCE [LARGE SCALE GENOMIC DNA]</scope>
    <source>
        <strain evidence="1">AWRI1</strain>
        <tissue evidence="1">Single Adult Female</tissue>
    </source>
</reference>